<organism evidence="1 2">
    <name type="scientific">Acetobacter okinawensis</name>
    <dbReference type="NCBI Taxonomy" id="1076594"/>
    <lineage>
        <taxon>Bacteria</taxon>
        <taxon>Pseudomonadati</taxon>
        <taxon>Pseudomonadota</taxon>
        <taxon>Alphaproteobacteria</taxon>
        <taxon>Acetobacterales</taxon>
        <taxon>Acetobacteraceae</taxon>
        <taxon>Acetobacter</taxon>
    </lineage>
</organism>
<gene>
    <name evidence="1" type="ORF">HK26_12890</name>
</gene>
<reference evidence="2" key="1">
    <citation type="submission" date="2014-06" db="EMBL/GenBank/DDBJ databases">
        <authorList>
            <person name="Winans N.J."/>
            <person name="Newell P.D."/>
            <person name="Douglas A.E."/>
        </authorList>
    </citation>
    <scope>NUCLEOTIDE SEQUENCE [LARGE SCALE GENOMIC DNA]</scope>
</reference>
<proteinExistence type="predicted"/>
<comment type="caution">
    <text evidence="1">The sequence shown here is derived from an EMBL/GenBank/DDBJ whole genome shotgun (WGS) entry which is preliminary data.</text>
</comment>
<dbReference type="eggNOG" id="COG1514">
    <property type="taxonomic scope" value="Bacteria"/>
</dbReference>
<keyword evidence="2" id="KW-1185">Reference proteome</keyword>
<dbReference type="EMBL" id="JOPJ01000009">
    <property type="protein sequence ID" value="OUJ12791.1"/>
    <property type="molecule type" value="Genomic_DNA"/>
</dbReference>
<sequence>MYLTVGLSLPVDMRVFLHGFQDFFPSREWRPTPVLYLPLVAFGRMQPPEWEELDQCLYALHLPTPVTLRHTGFDVSARGNRIMLEATVEASVIDHLSVKIRNAGRQAGVPSSHSLLPSGIALADITEVDPTACNLWLATHRHLFAQTEEVCEFTVFKTGKNRENTFLEVMAEYQFSDLYTAPPNML</sequence>
<evidence type="ECO:0008006" key="3">
    <source>
        <dbReference type="Google" id="ProtNLM"/>
    </source>
</evidence>
<dbReference type="OrthoDB" id="7224165at2"/>
<evidence type="ECO:0000313" key="2">
    <source>
        <dbReference type="Proteomes" id="UP000194931"/>
    </source>
</evidence>
<protein>
    <recommendedName>
        <fullName evidence="3">2'-5' RNA ligase</fullName>
    </recommendedName>
</protein>
<dbReference type="AlphaFoldDB" id="A0A252BVG5"/>
<dbReference type="Proteomes" id="UP000194931">
    <property type="component" value="Unassembled WGS sequence"/>
</dbReference>
<dbReference type="RefSeq" id="WP_086638935.1">
    <property type="nucleotide sequence ID" value="NZ_JOPJ01000009.1"/>
</dbReference>
<name>A0A252BVG5_9PROT</name>
<dbReference type="STRING" id="1236501.GCA_000613865_03052"/>
<evidence type="ECO:0000313" key="1">
    <source>
        <dbReference type="EMBL" id="OUJ12791.1"/>
    </source>
</evidence>
<accession>A0A252BVG5</accession>